<reference evidence="1 2" key="1">
    <citation type="submission" date="2020-08" db="EMBL/GenBank/DDBJ databases">
        <title>Genomic Encyclopedia of Type Strains, Phase IV (KMG-IV): sequencing the most valuable type-strain genomes for metagenomic binning, comparative biology and taxonomic classification.</title>
        <authorList>
            <person name="Goeker M."/>
        </authorList>
    </citation>
    <scope>NUCLEOTIDE SEQUENCE [LARGE SCALE GENOMIC DNA]</scope>
    <source>
        <strain evidence="1 2">DSM 26189</strain>
    </source>
</reference>
<dbReference type="PANTHER" id="PTHR34309:SF1">
    <property type="entry name" value="PROTEIN GLCG"/>
    <property type="match status" value="1"/>
</dbReference>
<dbReference type="Gene3D" id="3.30.450.150">
    <property type="entry name" value="Haem-degrading domain"/>
    <property type="match status" value="1"/>
</dbReference>
<dbReference type="InterPro" id="IPR005624">
    <property type="entry name" value="PduO/GlcC-like"/>
</dbReference>
<organism evidence="1 2">
    <name type="scientific">Sphingobium jiangsuense</name>
    <dbReference type="NCBI Taxonomy" id="870476"/>
    <lineage>
        <taxon>Bacteria</taxon>
        <taxon>Pseudomonadati</taxon>
        <taxon>Pseudomonadota</taxon>
        <taxon>Alphaproteobacteria</taxon>
        <taxon>Sphingomonadales</taxon>
        <taxon>Sphingomonadaceae</taxon>
        <taxon>Sphingobium</taxon>
    </lineage>
</organism>
<dbReference type="RefSeq" id="WP_188072356.1">
    <property type="nucleotide sequence ID" value="NZ_BSPS01000003.1"/>
</dbReference>
<dbReference type="PANTHER" id="PTHR34309">
    <property type="entry name" value="SLR1406 PROTEIN"/>
    <property type="match status" value="1"/>
</dbReference>
<dbReference type="SUPFAM" id="SSF143744">
    <property type="entry name" value="GlcG-like"/>
    <property type="match status" value="1"/>
</dbReference>
<evidence type="ECO:0000313" key="2">
    <source>
        <dbReference type="Proteomes" id="UP000571950"/>
    </source>
</evidence>
<name>A0A7W6BKY2_9SPHN</name>
<dbReference type="EMBL" id="JACIDT010000008">
    <property type="protein sequence ID" value="MBB3926856.1"/>
    <property type="molecule type" value="Genomic_DNA"/>
</dbReference>
<accession>A0A7W6BKY2</accession>
<comment type="caution">
    <text evidence="1">The sequence shown here is derived from an EMBL/GenBank/DDBJ whole genome shotgun (WGS) entry which is preliminary data.</text>
</comment>
<keyword evidence="2" id="KW-1185">Reference proteome</keyword>
<proteinExistence type="predicted"/>
<dbReference type="InterPro" id="IPR038084">
    <property type="entry name" value="PduO/GlcC-like_sf"/>
</dbReference>
<dbReference type="AlphaFoldDB" id="A0A7W6BKY2"/>
<dbReference type="InterPro" id="IPR052517">
    <property type="entry name" value="GlcG_carb_metab_protein"/>
</dbReference>
<evidence type="ECO:0000313" key="1">
    <source>
        <dbReference type="EMBL" id="MBB3926856.1"/>
    </source>
</evidence>
<dbReference type="Pfam" id="PF03928">
    <property type="entry name" value="HbpS-like"/>
    <property type="match status" value="1"/>
</dbReference>
<sequence length="140" mass="14617">MANSIARHTITQEAADRVIAAASAKAAEIGVPMCIAIVDDAGTLKTFRRMDGAPLLSVDIAINKGYTAVSFGMPSHAWHDFIKDDAPLLHGIVHTPRLVVFGGGYPIREGEVMIGGVGVSGGHYHQDMVVAEAGLAALQA</sequence>
<dbReference type="Proteomes" id="UP000571950">
    <property type="component" value="Unassembled WGS sequence"/>
</dbReference>
<gene>
    <name evidence="1" type="ORF">GGR43_002579</name>
</gene>
<protein>
    <submittedName>
        <fullName evidence="1">Uncharacterized protein GlcG (DUF336 family)</fullName>
    </submittedName>
</protein>